<evidence type="ECO:0000256" key="3">
    <source>
        <dbReference type="ARBA" id="ARBA00023295"/>
    </source>
</evidence>
<dbReference type="GO" id="GO:0005975">
    <property type="term" value="P:carbohydrate metabolic process"/>
    <property type="evidence" value="ECO:0007669"/>
    <property type="project" value="InterPro"/>
</dbReference>
<evidence type="ECO:0000256" key="6">
    <source>
        <dbReference type="RuleBase" id="RU361187"/>
    </source>
</evidence>
<dbReference type="InterPro" id="IPR006710">
    <property type="entry name" value="Glyco_hydro_43"/>
</dbReference>
<dbReference type="SUPFAM" id="SSF75005">
    <property type="entry name" value="Arabinanase/levansucrase/invertase"/>
    <property type="match status" value="1"/>
</dbReference>
<dbReference type="PANTHER" id="PTHR42812:SF12">
    <property type="entry name" value="BETA-XYLOSIDASE-RELATED"/>
    <property type="match status" value="1"/>
</dbReference>
<evidence type="ECO:0000256" key="4">
    <source>
        <dbReference type="PIRSR" id="PIRSR606710-1"/>
    </source>
</evidence>
<dbReference type="SUPFAM" id="SSF49899">
    <property type="entry name" value="Concanavalin A-like lectins/glucanases"/>
    <property type="match status" value="1"/>
</dbReference>
<dbReference type="EMBL" id="FLUM01000001">
    <property type="protein sequence ID" value="SBV97655.1"/>
    <property type="molecule type" value="Genomic_DNA"/>
</dbReference>
<gene>
    <name evidence="8" type="ORF">KL86DYS1_11967</name>
</gene>
<feature type="site" description="Important for catalytic activity, responsible for pKa modulation of the active site Glu and correct orientation of both the proton donor and substrate" evidence="5">
    <location>
        <position position="177"/>
    </location>
</feature>
<accession>A0A212JEH1</accession>
<dbReference type="GO" id="GO:0004553">
    <property type="term" value="F:hydrolase activity, hydrolyzing O-glycosyl compounds"/>
    <property type="evidence" value="ECO:0007669"/>
    <property type="project" value="InterPro"/>
</dbReference>
<dbReference type="AlphaFoldDB" id="A0A212JEH1"/>
<dbReference type="PANTHER" id="PTHR42812">
    <property type="entry name" value="BETA-XYLOSIDASE"/>
    <property type="match status" value="1"/>
</dbReference>
<keyword evidence="2 6" id="KW-0378">Hydrolase</keyword>
<dbReference type="InterPro" id="IPR041542">
    <property type="entry name" value="GH43_C2"/>
</dbReference>
<evidence type="ECO:0000259" key="7">
    <source>
        <dbReference type="Pfam" id="PF17851"/>
    </source>
</evidence>
<dbReference type="CDD" id="cd18617">
    <property type="entry name" value="GH43_XynB-like"/>
    <property type="match status" value="1"/>
</dbReference>
<reference evidence="8" key="1">
    <citation type="submission" date="2016-04" db="EMBL/GenBank/DDBJ databases">
        <authorList>
            <person name="Evans L.H."/>
            <person name="Alamgir A."/>
            <person name="Owens N."/>
            <person name="Weber N.D."/>
            <person name="Virtaneva K."/>
            <person name="Barbian K."/>
            <person name="Babar A."/>
            <person name="Rosenke K."/>
        </authorList>
    </citation>
    <scope>NUCLEOTIDE SEQUENCE</scope>
    <source>
        <strain evidence="8">86-1</strain>
    </source>
</reference>
<dbReference type="Gene3D" id="2.60.120.200">
    <property type="match status" value="1"/>
</dbReference>
<dbReference type="RefSeq" id="WP_296940342.1">
    <property type="nucleotide sequence ID" value="NZ_LT599032.1"/>
</dbReference>
<protein>
    <recommendedName>
        <fullName evidence="7">Beta-xylosidase C-terminal Concanavalin A-like domain-containing protein</fullName>
    </recommendedName>
</protein>
<dbReference type="Pfam" id="PF17851">
    <property type="entry name" value="GH43_C2"/>
    <property type="match status" value="1"/>
</dbReference>
<dbReference type="InterPro" id="IPR013320">
    <property type="entry name" value="ConA-like_dom_sf"/>
</dbReference>
<evidence type="ECO:0000256" key="1">
    <source>
        <dbReference type="ARBA" id="ARBA00009865"/>
    </source>
</evidence>
<feature type="domain" description="Beta-xylosidase C-terminal Concanavalin A-like" evidence="7">
    <location>
        <begin position="383"/>
        <end position="565"/>
    </location>
</feature>
<sequence length="568" mass="64083">MLNCGKLILLFLGIFPFIYIKGQTVTDETNRACFNYFQYRGMDSSFDKKIDPTKEYLNPIISGFYPDPSVCRKGDDFYMVHSTFSYYPGIPIFHSKDLVNWKQIGFVLNRPSQLNLDGIRLSGGIYAPAIEYNRHNDTFYLITTCVDGIGNFLVKTKDPFENNWSDPVTLPKVGGIDPSLFFDDDGSAYIVHNDAPARVPEWEGHRAIWIHDFDVNTDKTFGERKVILDGGVDKSTRPVWIEGPHIYKIDGKYYLMAAEGGTGPNHSEVILIANNIKGEYKPYEGNPILTQRGLPESRTDAITSVGHADLIETPGGDWYAVFLGCRPYFGNYYNTGRETFLLPVMWKDGFPVILEKGEALPIVVTKDSLAPQQNTLTGNFVWKDDFNIETLDYKWTFIRTPRAEWWSLKDGAIMLNAIPQNIYEVTNPAFVGYRQQNLVFEAEIEMVFTPQSDNDLAGLVCYQNESHNFVFGKTLIDGKSALTLDRSEKNNKRIAEYIIPEQKSRNPVILKVMGDKDKYSFQASFDSGTTWIDIASGLDAKNLSTQVAGGFTGTMIGMYATSTKHSNL</sequence>
<dbReference type="Gene3D" id="2.115.10.20">
    <property type="entry name" value="Glycosyl hydrolase domain, family 43"/>
    <property type="match status" value="1"/>
</dbReference>
<evidence type="ECO:0000256" key="2">
    <source>
        <dbReference type="ARBA" id="ARBA00022801"/>
    </source>
</evidence>
<evidence type="ECO:0000313" key="8">
    <source>
        <dbReference type="EMBL" id="SBV97655.1"/>
    </source>
</evidence>
<evidence type="ECO:0000256" key="5">
    <source>
        <dbReference type="PIRSR" id="PIRSR606710-2"/>
    </source>
</evidence>
<feature type="active site" description="Proton acceptor" evidence="4">
    <location>
        <position position="67"/>
    </location>
</feature>
<comment type="similarity">
    <text evidence="1 6">Belongs to the glycosyl hydrolase 43 family.</text>
</comment>
<organism evidence="8">
    <name type="scientific">uncultured Dysgonomonas sp</name>
    <dbReference type="NCBI Taxonomy" id="206096"/>
    <lineage>
        <taxon>Bacteria</taxon>
        <taxon>Pseudomonadati</taxon>
        <taxon>Bacteroidota</taxon>
        <taxon>Bacteroidia</taxon>
        <taxon>Bacteroidales</taxon>
        <taxon>Dysgonomonadaceae</taxon>
        <taxon>Dysgonomonas</taxon>
        <taxon>environmental samples</taxon>
    </lineage>
</organism>
<dbReference type="InterPro" id="IPR051795">
    <property type="entry name" value="Glycosyl_Hydrlase_43"/>
</dbReference>
<proteinExistence type="inferred from homology"/>
<dbReference type="InterPro" id="IPR023296">
    <property type="entry name" value="Glyco_hydro_beta-prop_sf"/>
</dbReference>
<keyword evidence="3 6" id="KW-0326">Glycosidase</keyword>
<name>A0A212JEH1_9BACT</name>
<feature type="active site" description="Proton donor" evidence="4">
    <location>
        <position position="242"/>
    </location>
</feature>
<dbReference type="Pfam" id="PF04616">
    <property type="entry name" value="Glyco_hydro_43"/>
    <property type="match status" value="1"/>
</dbReference>